<accession>A0A1R4H594</accession>
<dbReference type="GO" id="GO:0003677">
    <property type="term" value="F:DNA binding"/>
    <property type="evidence" value="ECO:0007669"/>
    <property type="project" value="InterPro"/>
</dbReference>
<dbReference type="InterPro" id="IPR010982">
    <property type="entry name" value="Lambda_DNA-bd_dom_sf"/>
</dbReference>
<evidence type="ECO:0000313" key="3">
    <source>
        <dbReference type="Proteomes" id="UP000195442"/>
    </source>
</evidence>
<protein>
    <recommendedName>
        <fullName evidence="1">HigA2-like helix-turn-helix domain-containing protein</fullName>
    </recommendedName>
</protein>
<sequence length="109" mass="11965">MNDEVVEIIRGSGNVFADFGRPNAAVEQLKALLAAEIIGVMDVRPLTARKAEELTGIAAADFSRIRKTKLDRFTIDRLMTILGRLDQDVEVVVTVRPYHACADGITARP</sequence>
<proteinExistence type="predicted"/>
<reference evidence="3" key="1">
    <citation type="submission" date="2017-02" db="EMBL/GenBank/DDBJ databases">
        <authorList>
            <person name="Daims H."/>
        </authorList>
    </citation>
    <scope>NUCLEOTIDE SEQUENCE [LARGE SCALE GENOMIC DNA]</scope>
</reference>
<evidence type="ECO:0000313" key="2">
    <source>
        <dbReference type="EMBL" id="SJM91414.1"/>
    </source>
</evidence>
<dbReference type="Pfam" id="PF13744">
    <property type="entry name" value="HTH_37"/>
    <property type="match status" value="1"/>
</dbReference>
<feature type="domain" description="HigA2-like helix-turn-helix" evidence="1">
    <location>
        <begin position="15"/>
        <end position="93"/>
    </location>
</feature>
<dbReference type="AlphaFoldDB" id="A0A1R4H594"/>
<dbReference type="OrthoDB" id="129377at2"/>
<organism evidence="2 3">
    <name type="scientific">Crenothrix polyspora</name>
    <dbReference type="NCBI Taxonomy" id="360316"/>
    <lineage>
        <taxon>Bacteria</taxon>
        <taxon>Pseudomonadati</taxon>
        <taxon>Pseudomonadota</taxon>
        <taxon>Gammaproteobacteria</taxon>
        <taxon>Methylococcales</taxon>
        <taxon>Crenotrichaceae</taxon>
        <taxon>Crenothrix</taxon>
    </lineage>
</organism>
<gene>
    <name evidence="2" type="ORF">CRENPOLYSF2_2220002</name>
</gene>
<dbReference type="Proteomes" id="UP000195442">
    <property type="component" value="Unassembled WGS sequence"/>
</dbReference>
<dbReference type="SUPFAM" id="SSF47413">
    <property type="entry name" value="lambda repressor-like DNA-binding domains"/>
    <property type="match status" value="1"/>
</dbReference>
<dbReference type="RefSeq" id="WP_087146525.1">
    <property type="nucleotide sequence ID" value="NZ_FUKJ01000138.1"/>
</dbReference>
<dbReference type="EMBL" id="FUKJ01000138">
    <property type="protein sequence ID" value="SJM91414.1"/>
    <property type="molecule type" value="Genomic_DNA"/>
</dbReference>
<dbReference type="InterPro" id="IPR039554">
    <property type="entry name" value="HigA2-like_HTH"/>
</dbReference>
<keyword evidence="3" id="KW-1185">Reference proteome</keyword>
<name>A0A1R4H594_9GAMM</name>
<evidence type="ECO:0000259" key="1">
    <source>
        <dbReference type="Pfam" id="PF13744"/>
    </source>
</evidence>
<dbReference type="Gene3D" id="1.10.260.40">
    <property type="entry name" value="lambda repressor-like DNA-binding domains"/>
    <property type="match status" value="1"/>
</dbReference>